<reference evidence="2" key="1">
    <citation type="submission" date="2022-05" db="EMBL/GenBank/DDBJ databases">
        <authorList>
            <person name="Pothier F. J."/>
        </authorList>
    </citation>
    <scope>NUCLEOTIDE SEQUENCE</scope>
    <source>
        <strain evidence="2">DAPP-PG734</strain>
    </source>
</reference>
<sequence length="274" mass="29064">MDNELQIAMSPVHLAAVLSDKSVTESEGMSNRLMGGLDLLMGSLELAGATALCMAPEPTGITKAACIVVGAHSMDSINAAANRVLTGQNTRTATYQTAVALAKKFGADDTAAWNIGLAIDVGVPAAFGLTVSAARVVYVRAGTFKIAEHEAVSSVRAGGHTIAKHVAISDNDLLARLALSPNMHSVSSYYSVQIAEKAISSALKANRLRIIHWANWGNNASPLELVYRSRAAVGYGFMQGKATKETCYAVRVVLLKQTYNGKPYYVLTSYPWMG</sequence>
<name>A0AAN2FCL5_ENTAG</name>
<feature type="domain" description="Bacterial CdiA-CT RNAse A" evidence="1">
    <location>
        <begin position="159"/>
        <end position="271"/>
    </location>
</feature>
<organism evidence="2 3">
    <name type="scientific">Enterobacter agglomerans</name>
    <name type="common">Erwinia herbicola</name>
    <name type="synonym">Pantoea agglomerans</name>
    <dbReference type="NCBI Taxonomy" id="549"/>
    <lineage>
        <taxon>Bacteria</taxon>
        <taxon>Pseudomonadati</taxon>
        <taxon>Pseudomonadota</taxon>
        <taxon>Gammaproteobacteria</taxon>
        <taxon>Enterobacterales</taxon>
        <taxon>Erwiniaceae</taxon>
        <taxon>Pantoea</taxon>
        <taxon>Pantoea agglomerans group</taxon>
    </lineage>
</organism>
<evidence type="ECO:0000313" key="2">
    <source>
        <dbReference type="EMBL" id="CAH6286714.1"/>
    </source>
</evidence>
<dbReference type="AlphaFoldDB" id="A0AAN2FCL5"/>
<dbReference type="EMBL" id="OW970315">
    <property type="protein sequence ID" value="CAH6286714.1"/>
    <property type="molecule type" value="Genomic_DNA"/>
</dbReference>
<accession>A0AAN2FCL5</accession>
<gene>
    <name evidence="2" type="ORF">DAPPPG734_10430</name>
</gene>
<proteinExistence type="predicted"/>
<evidence type="ECO:0000259" key="1">
    <source>
        <dbReference type="Pfam" id="PF18431"/>
    </source>
</evidence>
<dbReference type="InterPro" id="IPR041436">
    <property type="entry name" value="RNAse_A_bac"/>
</dbReference>
<dbReference type="Proteomes" id="UP001158961">
    <property type="component" value="Chromosome"/>
</dbReference>
<dbReference type="Pfam" id="PF18431">
    <property type="entry name" value="RNAse_A_bac"/>
    <property type="match status" value="1"/>
</dbReference>
<evidence type="ECO:0000313" key="3">
    <source>
        <dbReference type="Proteomes" id="UP001158961"/>
    </source>
</evidence>
<protein>
    <submittedName>
        <fullName evidence="2">RNAse-A-bac domain-containing protein</fullName>
    </submittedName>
</protein>
<dbReference type="RefSeq" id="WP_031592865.1">
    <property type="nucleotide sequence ID" value="NZ_JNVA01000039.1"/>
</dbReference>
<dbReference type="CDD" id="cd20684">
    <property type="entry name" value="CdiA-CT_Yk_RNaseA-like"/>
    <property type="match status" value="1"/>
</dbReference>